<keyword evidence="6" id="KW-0325">Glycoprotein</keyword>
<evidence type="ECO:0000256" key="1">
    <source>
        <dbReference type="ARBA" id="ARBA00001452"/>
    </source>
</evidence>
<dbReference type="InterPro" id="IPR014480">
    <property type="entry name" value="Mannan-1_6-alpha_mannosidase"/>
</dbReference>
<dbReference type="EC" id="3.2.1.101" evidence="3"/>
<keyword evidence="4" id="KW-0732">Signal</keyword>
<dbReference type="GO" id="GO:0016052">
    <property type="term" value="P:carbohydrate catabolic process"/>
    <property type="evidence" value="ECO:0007669"/>
    <property type="project" value="InterPro"/>
</dbReference>
<keyword evidence="9" id="KW-1185">Reference proteome</keyword>
<evidence type="ECO:0000313" key="9">
    <source>
        <dbReference type="Proteomes" id="UP000240883"/>
    </source>
</evidence>
<dbReference type="Proteomes" id="UP000240883">
    <property type="component" value="Unassembled WGS sequence"/>
</dbReference>
<dbReference type="Pfam" id="PF03663">
    <property type="entry name" value="Glyco_hydro_76"/>
    <property type="match status" value="1"/>
</dbReference>
<dbReference type="SUPFAM" id="SSF48208">
    <property type="entry name" value="Six-hairpin glycosidases"/>
    <property type="match status" value="1"/>
</dbReference>
<dbReference type="AlphaFoldDB" id="A0A2T2NIW5"/>
<dbReference type="EMBL" id="KZ678137">
    <property type="protein sequence ID" value="PSN65196.1"/>
    <property type="molecule type" value="Genomic_DNA"/>
</dbReference>
<evidence type="ECO:0000313" key="8">
    <source>
        <dbReference type="EMBL" id="PSN65196.1"/>
    </source>
</evidence>
<dbReference type="OrthoDB" id="4187847at2759"/>
<feature type="non-terminal residue" evidence="8">
    <location>
        <position position="1"/>
    </location>
</feature>
<evidence type="ECO:0000256" key="7">
    <source>
        <dbReference type="ARBA" id="ARBA00023295"/>
    </source>
</evidence>
<comment type="catalytic activity">
    <reaction evidence="1">
        <text>Random hydrolysis of (1-&gt;6)-alpha-D-mannosidic linkages in unbranched (1-&gt;6)-mannans.</text>
        <dbReference type="EC" id="3.2.1.101"/>
    </reaction>
</comment>
<evidence type="ECO:0000256" key="4">
    <source>
        <dbReference type="ARBA" id="ARBA00022729"/>
    </source>
</evidence>
<dbReference type="InterPro" id="IPR008928">
    <property type="entry name" value="6-hairpin_glycosidase_sf"/>
</dbReference>
<dbReference type="STRING" id="1448308.A0A2T2NIW5"/>
<proteinExistence type="inferred from homology"/>
<evidence type="ECO:0000256" key="2">
    <source>
        <dbReference type="ARBA" id="ARBA00009699"/>
    </source>
</evidence>
<feature type="non-terminal residue" evidence="8">
    <location>
        <position position="353"/>
    </location>
</feature>
<dbReference type="InterPro" id="IPR005198">
    <property type="entry name" value="Glyco_hydro_76"/>
</dbReference>
<comment type="similarity">
    <text evidence="2">Belongs to the glycosyl hydrolase 76 family.</text>
</comment>
<sequence length="353" mass="38838">LLPSASAMANALATHYPVPSVALLSDYWWWWQSGSAVDALLTFSHVSGSQQYTDLLANTLLSQATSTNDFMTVHATGNDDQAWWALAALTAAENGVPERGVPWTTLAQNVFDEQRERWDEDRCNGGMKWKVVEGDDGWHYKSSIANGLFFQLAARLAAATQSEEALEWADKAYEWVVSVGLIDPEYNVFDGTDDAKETGCVDVNHIQWSYNVGVFMYGSAVMAAHTRSELWTNRTRGFIESAKRNFIKDGRLFEQQCEGKEGDEACNVDQVSFKGTLARWLGATAALLPEVERDARFVINEAVNAVQEEWSAADEDVMAHFSALEVVDAGMRANGMQVGGSGMIGAEKVGRRG</sequence>
<evidence type="ECO:0000256" key="5">
    <source>
        <dbReference type="ARBA" id="ARBA00022801"/>
    </source>
</evidence>
<keyword evidence="7" id="KW-0326">Glycosidase</keyword>
<accession>A0A2T2NIW5</accession>
<protein>
    <recommendedName>
        <fullName evidence="3">mannan endo-1,6-alpha-mannosidase</fullName>
        <ecNumber evidence="3">3.2.1.101</ecNumber>
    </recommendedName>
</protein>
<name>A0A2T2NIW5_CORCC</name>
<evidence type="ECO:0000256" key="6">
    <source>
        <dbReference type="ARBA" id="ARBA00023180"/>
    </source>
</evidence>
<evidence type="ECO:0000256" key="3">
    <source>
        <dbReference type="ARBA" id="ARBA00012350"/>
    </source>
</evidence>
<gene>
    <name evidence="8" type="ORF">BS50DRAFT_459447</name>
</gene>
<organism evidence="8 9">
    <name type="scientific">Corynespora cassiicola Philippines</name>
    <dbReference type="NCBI Taxonomy" id="1448308"/>
    <lineage>
        <taxon>Eukaryota</taxon>
        <taxon>Fungi</taxon>
        <taxon>Dikarya</taxon>
        <taxon>Ascomycota</taxon>
        <taxon>Pezizomycotina</taxon>
        <taxon>Dothideomycetes</taxon>
        <taxon>Pleosporomycetidae</taxon>
        <taxon>Pleosporales</taxon>
        <taxon>Corynesporascaceae</taxon>
        <taxon>Corynespora</taxon>
    </lineage>
</organism>
<dbReference type="GO" id="GO:0008496">
    <property type="term" value="F:mannan endo-1,6-alpha-mannosidase activity"/>
    <property type="evidence" value="ECO:0007669"/>
    <property type="project" value="UniProtKB-EC"/>
</dbReference>
<keyword evidence="5 8" id="KW-0378">Hydrolase</keyword>
<dbReference type="GO" id="GO:0009272">
    <property type="term" value="P:fungal-type cell wall biogenesis"/>
    <property type="evidence" value="ECO:0007669"/>
    <property type="project" value="TreeGrafter"/>
</dbReference>
<dbReference type="Gene3D" id="1.50.10.20">
    <property type="match status" value="1"/>
</dbReference>
<dbReference type="PANTHER" id="PTHR12145">
    <property type="entry name" value="MANNAN ENDO-1,6-ALPHA-MANNOSIDASE DCW1"/>
    <property type="match status" value="1"/>
</dbReference>
<reference evidence="8 9" key="1">
    <citation type="journal article" date="2018" name="Front. Microbiol.">
        <title>Genome-Wide Analysis of Corynespora cassiicola Leaf Fall Disease Putative Effectors.</title>
        <authorList>
            <person name="Lopez D."/>
            <person name="Ribeiro S."/>
            <person name="Label P."/>
            <person name="Fumanal B."/>
            <person name="Venisse J.S."/>
            <person name="Kohler A."/>
            <person name="de Oliveira R.R."/>
            <person name="Labutti K."/>
            <person name="Lipzen A."/>
            <person name="Lail K."/>
            <person name="Bauer D."/>
            <person name="Ohm R.A."/>
            <person name="Barry K.W."/>
            <person name="Spatafora J."/>
            <person name="Grigoriev I.V."/>
            <person name="Martin F.M."/>
            <person name="Pujade-Renaud V."/>
        </authorList>
    </citation>
    <scope>NUCLEOTIDE SEQUENCE [LARGE SCALE GENOMIC DNA]</scope>
    <source>
        <strain evidence="8 9">Philippines</strain>
    </source>
</reference>
<dbReference type="PANTHER" id="PTHR12145:SF36">
    <property type="entry name" value="MANNAN ENDO-1,6-ALPHA-MANNOSIDASE DCW1"/>
    <property type="match status" value="1"/>
</dbReference>